<comment type="similarity">
    <text evidence="3">Belongs to the SNUT3 family.</text>
</comment>
<dbReference type="OrthoDB" id="21368at2759"/>
<evidence type="ECO:0000256" key="8">
    <source>
        <dbReference type="SAM" id="MobiDB-lite"/>
    </source>
</evidence>
<feature type="compositionally biased region" description="Basic and acidic residues" evidence="8">
    <location>
        <begin position="35"/>
        <end position="49"/>
    </location>
</feature>
<feature type="compositionally biased region" description="Acidic residues" evidence="8">
    <location>
        <begin position="110"/>
        <end position="120"/>
    </location>
</feature>
<evidence type="ECO:0000259" key="9">
    <source>
        <dbReference type="Pfam" id="PF08648"/>
    </source>
</evidence>
<keyword evidence="6" id="KW-0508">mRNA splicing</keyword>
<feature type="region of interest" description="Disordered" evidence="8">
    <location>
        <begin position="1"/>
        <end position="122"/>
    </location>
</feature>
<protein>
    <submittedName>
        <fullName evidence="10">SNRNP27 domain-containing protein</fullName>
    </submittedName>
</protein>
<dbReference type="Pfam" id="PF08648">
    <property type="entry name" value="SNRNP27"/>
    <property type="match status" value="1"/>
</dbReference>
<evidence type="ECO:0000256" key="5">
    <source>
        <dbReference type="ARBA" id="ARBA00022664"/>
    </source>
</evidence>
<evidence type="ECO:0000256" key="4">
    <source>
        <dbReference type="ARBA" id="ARBA00011825"/>
    </source>
</evidence>
<dbReference type="GO" id="GO:0008380">
    <property type="term" value="P:RNA splicing"/>
    <property type="evidence" value="ECO:0007669"/>
    <property type="project" value="UniProtKB-KW"/>
</dbReference>
<proteinExistence type="inferred from homology"/>
<keyword evidence="7" id="KW-0539">Nucleus</keyword>
<organism evidence="10 11">
    <name type="scientific">[Candida] railenensis</name>
    <dbReference type="NCBI Taxonomy" id="45579"/>
    <lineage>
        <taxon>Eukaryota</taxon>
        <taxon>Fungi</taxon>
        <taxon>Dikarya</taxon>
        <taxon>Ascomycota</taxon>
        <taxon>Saccharomycotina</taxon>
        <taxon>Pichiomycetes</taxon>
        <taxon>Debaryomycetaceae</taxon>
        <taxon>Kurtzmaniella</taxon>
    </lineage>
</organism>
<evidence type="ECO:0000313" key="10">
    <source>
        <dbReference type="EMBL" id="CAH2354176.1"/>
    </source>
</evidence>
<dbReference type="Proteomes" id="UP000837801">
    <property type="component" value="Unassembled WGS sequence"/>
</dbReference>
<comment type="function">
    <text evidence="1">May play a role in mRNA splicing.</text>
</comment>
<gene>
    <name evidence="10" type="ORF">CLIB1423_15S00298</name>
</gene>
<keyword evidence="5" id="KW-0507">mRNA processing</keyword>
<dbReference type="GO" id="GO:0071011">
    <property type="term" value="C:precatalytic spliceosome"/>
    <property type="evidence" value="ECO:0007669"/>
    <property type="project" value="TreeGrafter"/>
</dbReference>
<evidence type="ECO:0000256" key="7">
    <source>
        <dbReference type="ARBA" id="ARBA00023242"/>
    </source>
</evidence>
<dbReference type="EMBL" id="CAKXYY010000015">
    <property type="protein sequence ID" value="CAH2354176.1"/>
    <property type="molecule type" value="Genomic_DNA"/>
</dbReference>
<comment type="caution">
    <text evidence="10">The sequence shown here is derived from an EMBL/GenBank/DDBJ whole genome shotgun (WGS) entry which is preliminary data.</text>
</comment>
<reference evidence="10" key="1">
    <citation type="submission" date="2022-03" db="EMBL/GenBank/DDBJ databases">
        <authorList>
            <person name="Legras J.-L."/>
            <person name="Devillers H."/>
            <person name="Grondin C."/>
        </authorList>
    </citation>
    <scope>NUCLEOTIDE SEQUENCE</scope>
    <source>
        <strain evidence="10">CLIB 1423</strain>
    </source>
</reference>
<dbReference type="InterPro" id="IPR013957">
    <property type="entry name" value="SNRNP27"/>
</dbReference>
<keyword evidence="11" id="KW-1185">Reference proteome</keyword>
<evidence type="ECO:0000256" key="1">
    <source>
        <dbReference type="ARBA" id="ARBA00003632"/>
    </source>
</evidence>
<evidence type="ECO:0000256" key="3">
    <source>
        <dbReference type="ARBA" id="ARBA00008218"/>
    </source>
</evidence>
<feature type="compositionally biased region" description="Low complexity" evidence="8">
    <location>
        <begin position="64"/>
        <end position="77"/>
    </location>
</feature>
<dbReference type="PANTHER" id="PTHR31077:SF1">
    <property type="entry name" value="U4_U6.U5 SMALL NUCLEAR RIBONUCLEOPROTEIN 27 KDA PROTEIN"/>
    <property type="match status" value="1"/>
</dbReference>
<feature type="domain" description="U4/U6.U5 small nuclear ribonucleoprotein 27kDa protein" evidence="9">
    <location>
        <begin position="118"/>
        <end position="172"/>
    </location>
</feature>
<dbReference type="PANTHER" id="PTHR31077">
    <property type="entry name" value="U4/U6.U5 SMALL NUCLEAR RIBONUCLEOPROTEIN 27 KDA PROTEIN"/>
    <property type="match status" value="1"/>
</dbReference>
<name>A0A9P0QRH0_9ASCO</name>
<evidence type="ECO:0000256" key="2">
    <source>
        <dbReference type="ARBA" id="ARBA00004123"/>
    </source>
</evidence>
<comment type="subcellular location">
    <subcellularLocation>
        <location evidence="2">Nucleus</location>
    </subcellularLocation>
</comment>
<accession>A0A9P0QRH0</accession>
<dbReference type="GO" id="GO:0006397">
    <property type="term" value="P:mRNA processing"/>
    <property type="evidence" value="ECO:0007669"/>
    <property type="project" value="UniProtKB-KW"/>
</dbReference>
<dbReference type="AlphaFoldDB" id="A0A9P0QRH0"/>
<feature type="compositionally biased region" description="Basic and acidic residues" evidence="8">
    <location>
        <begin position="78"/>
        <end position="97"/>
    </location>
</feature>
<comment type="subunit">
    <text evidence="4">Part of a tri-snRNP complex.</text>
</comment>
<evidence type="ECO:0000313" key="11">
    <source>
        <dbReference type="Proteomes" id="UP000837801"/>
    </source>
</evidence>
<sequence length="176" mass="19418">MRINLGDDIPDSKSSHSPRSRSRSPDSLSTQAESSYRERSQERGIDKVRKSGLYRNSNNSVEDLALASAAQGAGKAQEQPERGRSKERVRSIQRGDDPTQAAPAITKQEGEEDPDEEEDPNMISLMGFTGFASTKGKQVKGAKGGAAKKEKKTEYRQYMNRTKGFNRPLSPTRGDK</sequence>
<feature type="region of interest" description="Disordered" evidence="8">
    <location>
        <begin position="135"/>
        <end position="176"/>
    </location>
</feature>
<evidence type="ECO:0000256" key="6">
    <source>
        <dbReference type="ARBA" id="ARBA00023187"/>
    </source>
</evidence>